<organism evidence="4 5">
    <name type="scientific">Salipaludibacillus agaradhaerens</name>
    <name type="common">Bacillus agaradhaerens</name>
    <dbReference type="NCBI Taxonomy" id="76935"/>
    <lineage>
        <taxon>Bacteria</taxon>
        <taxon>Bacillati</taxon>
        <taxon>Bacillota</taxon>
        <taxon>Bacilli</taxon>
        <taxon>Bacillales</taxon>
        <taxon>Bacillaceae</taxon>
    </lineage>
</organism>
<name>A0A9Q4B1Z6_SALAG</name>
<dbReference type="Gene3D" id="3.40.50.1390">
    <property type="entry name" value="Resolvase, N-terminal catalytic domain"/>
    <property type="match status" value="1"/>
</dbReference>
<dbReference type="InterPro" id="IPR038109">
    <property type="entry name" value="DNA_bind_recomb_sf"/>
</dbReference>
<dbReference type="Pfam" id="PF13408">
    <property type="entry name" value="Zn_ribbon_recom"/>
    <property type="match status" value="1"/>
</dbReference>
<dbReference type="AlphaFoldDB" id="A0A9Q4B1Z6"/>
<dbReference type="PANTHER" id="PTHR30461:SF23">
    <property type="entry name" value="DNA RECOMBINASE-RELATED"/>
    <property type="match status" value="1"/>
</dbReference>
<dbReference type="Proteomes" id="UP001057753">
    <property type="component" value="Unassembled WGS sequence"/>
</dbReference>
<dbReference type="InterPro" id="IPR011109">
    <property type="entry name" value="DNA_bind_recombinase_dom"/>
</dbReference>
<evidence type="ECO:0000259" key="3">
    <source>
        <dbReference type="PROSITE" id="PS51737"/>
    </source>
</evidence>
<dbReference type="GO" id="GO:0000150">
    <property type="term" value="F:DNA strand exchange activity"/>
    <property type="evidence" value="ECO:0007669"/>
    <property type="project" value="InterPro"/>
</dbReference>
<feature type="domain" description="Recombinase" evidence="3">
    <location>
        <begin position="152"/>
        <end position="287"/>
    </location>
</feature>
<accession>A0A9Q4B1Z6</accession>
<feature type="coiled-coil region" evidence="1">
    <location>
        <begin position="404"/>
        <end position="441"/>
    </location>
</feature>
<dbReference type="Pfam" id="PF07508">
    <property type="entry name" value="Recombinase"/>
    <property type="match status" value="1"/>
</dbReference>
<dbReference type="InterPro" id="IPR050639">
    <property type="entry name" value="SSR_resolvase"/>
</dbReference>
<evidence type="ECO:0000313" key="5">
    <source>
        <dbReference type="Proteomes" id="UP001057753"/>
    </source>
</evidence>
<dbReference type="InterPro" id="IPR006119">
    <property type="entry name" value="Resolv_N"/>
</dbReference>
<comment type="caution">
    <text evidence="4">The sequence shown here is derived from an EMBL/GenBank/DDBJ whole genome shotgun (WGS) entry which is preliminary data.</text>
</comment>
<dbReference type="GO" id="GO:0003677">
    <property type="term" value="F:DNA binding"/>
    <property type="evidence" value="ECO:0007669"/>
    <property type="project" value="InterPro"/>
</dbReference>
<proteinExistence type="predicted"/>
<dbReference type="SMART" id="SM00857">
    <property type="entry name" value="Resolvase"/>
    <property type="match status" value="1"/>
</dbReference>
<gene>
    <name evidence="4" type="ORF">HXA33_09755</name>
</gene>
<dbReference type="InterPro" id="IPR036162">
    <property type="entry name" value="Resolvase-like_N_sf"/>
</dbReference>
<dbReference type="InterPro" id="IPR025827">
    <property type="entry name" value="Zn_ribbon_recom_dom"/>
</dbReference>
<feature type="domain" description="Resolvase/invertase-type recombinase catalytic" evidence="2">
    <location>
        <begin position="1"/>
        <end position="144"/>
    </location>
</feature>
<dbReference type="Pfam" id="PF00239">
    <property type="entry name" value="Resolvase"/>
    <property type="match status" value="1"/>
</dbReference>
<evidence type="ECO:0000256" key="1">
    <source>
        <dbReference type="SAM" id="Coils"/>
    </source>
</evidence>
<reference evidence="4" key="1">
    <citation type="submission" date="2020-06" db="EMBL/GenBank/DDBJ databases">
        <title>Insight into the genomes of haloalkaliphilic bacilli from Kenyan soda lakes.</title>
        <authorList>
            <person name="Mwirichia R."/>
            <person name="Villamizar G.C."/>
            <person name="Poehlein A."/>
            <person name="Mugweru J."/>
            <person name="Kipnyargis A."/>
            <person name="Kiplimo D."/>
            <person name="Orwa P."/>
            <person name="Daniel R."/>
        </authorList>
    </citation>
    <scope>NUCLEOTIDE SEQUENCE</scope>
    <source>
        <strain evidence="4">B1096_S55</strain>
    </source>
</reference>
<sequence length="492" mass="57677">MKAAYVRVSSEESKKKGYSIKNQVDDCKRKAETNEIIIYKDEGVSGEFLERPGLEKLRKDVREGIITKLYIYDPDRLSRKLMNQLILDDEFRKSGVEVIYVNGDYAQTPEGQLFYSIRGAVSEFEKAKITQRTKSGRKRKAMEGKAIKYVPVYGYDKDKEKESFKINEREAKVVKLIFDLFTYPNNKVQGINSIAKYLTDQKIPTKKGKSVWHRQVVRQILSNTIYKGVFYQNKMDSTGYLEAKLKNIPFTHKIKEQSEWIALKVPSIISEEQWQHAQDILKESRRRWAKKGQQEYLLSGLMRCTKCGNTITGAMRNNWGTKVRHYTCSKNYAGAKNTGCPRFWRADDIEKEIWSTILNLLHDPDKMAEYREEVNQDFEKSEIERLGEEIAKRKNGRKRLMKLFAMEEANEEEILNEIQELKKEEDELLKQKEKYENNLINEKPNNHQEAINKINDYLSNDELSTSDKQEIIRTLVQEIRIDANERVDIVLF</sequence>
<dbReference type="EMBL" id="JABXYM010000001">
    <property type="protein sequence ID" value="MCR6096839.1"/>
    <property type="molecule type" value="Genomic_DNA"/>
</dbReference>
<protein>
    <submittedName>
        <fullName evidence="4">Recombinase family protein</fullName>
    </submittedName>
</protein>
<keyword evidence="1" id="KW-0175">Coiled coil</keyword>
<dbReference type="SUPFAM" id="SSF53041">
    <property type="entry name" value="Resolvase-like"/>
    <property type="match status" value="1"/>
</dbReference>
<dbReference type="RefSeq" id="WP_257821327.1">
    <property type="nucleotide sequence ID" value="NZ_JABXYM010000001.1"/>
</dbReference>
<evidence type="ECO:0000259" key="2">
    <source>
        <dbReference type="PROSITE" id="PS51736"/>
    </source>
</evidence>
<dbReference type="PANTHER" id="PTHR30461">
    <property type="entry name" value="DNA-INVERTASE FROM LAMBDOID PROPHAGE"/>
    <property type="match status" value="1"/>
</dbReference>
<dbReference type="CDD" id="cd00338">
    <property type="entry name" value="Ser_Recombinase"/>
    <property type="match status" value="1"/>
</dbReference>
<dbReference type="PROSITE" id="PS51737">
    <property type="entry name" value="RECOMBINASE_DNA_BIND"/>
    <property type="match status" value="1"/>
</dbReference>
<keyword evidence="5" id="KW-1185">Reference proteome</keyword>
<dbReference type="Gene3D" id="3.90.1750.20">
    <property type="entry name" value="Putative Large Serine Recombinase, Chain B, Domain 2"/>
    <property type="match status" value="1"/>
</dbReference>
<dbReference type="PROSITE" id="PS51736">
    <property type="entry name" value="RECOMBINASES_3"/>
    <property type="match status" value="1"/>
</dbReference>
<evidence type="ECO:0000313" key="4">
    <source>
        <dbReference type="EMBL" id="MCR6096839.1"/>
    </source>
</evidence>